<proteinExistence type="predicted"/>
<dbReference type="KEGG" id="age:AA314_02300"/>
<accession>A0AAC8Q4A8</accession>
<evidence type="ECO:0000313" key="2">
    <source>
        <dbReference type="EMBL" id="AKJ00674.1"/>
    </source>
</evidence>
<protein>
    <submittedName>
        <fullName evidence="2">Uncharacterized protein</fullName>
    </submittedName>
</protein>
<organism evidence="2 3">
    <name type="scientific">Archangium gephyra</name>
    <dbReference type="NCBI Taxonomy" id="48"/>
    <lineage>
        <taxon>Bacteria</taxon>
        <taxon>Pseudomonadati</taxon>
        <taxon>Myxococcota</taxon>
        <taxon>Myxococcia</taxon>
        <taxon>Myxococcales</taxon>
        <taxon>Cystobacterineae</taxon>
        <taxon>Archangiaceae</taxon>
        <taxon>Archangium</taxon>
    </lineage>
</organism>
<sequence length="59" mass="6250">MSHLRSSFRSGVRPCLGTHAQKKTGDAGSRASRPLHETLLRLGLHHRGGHCDPPGPSAG</sequence>
<dbReference type="EMBL" id="CP011509">
    <property type="protein sequence ID" value="AKJ00674.1"/>
    <property type="molecule type" value="Genomic_DNA"/>
</dbReference>
<name>A0AAC8Q4A8_9BACT</name>
<gene>
    <name evidence="2" type="ORF">AA314_02300</name>
</gene>
<evidence type="ECO:0000256" key="1">
    <source>
        <dbReference type="SAM" id="MobiDB-lite"/>
    </source>
</evidence>
<reference evidence="2 3" key="1">
    <citation type="submission" date="2015-05" db="EMBL/GenBank/DDBJ databases">
        <title>Genome assembly of Archangium gephyra DSM 2261.</title>
        <authorList>
            <person name="Sharma G."/>
            <person name="Subramanian S."/>
        </authorList>
    </citation>
    <scope>NUCLEOTIDE SEQUENCE [LARGE SCALE GENOMIC DNA]</scope>
    <source>
        <strain evidence="2 3">DSM 2261</strain>
    </source>
</reference>
<dbReference type="Proteomes" id="UP000035579">
    <property type="component" value="Chromosome"/>
</dbReference>
<feature type="region of interest" description="Disordered" evidence="1">
    <location>
        <begin position="1"/>
        <end position="34"/>
    </location>
</feature>
<dbReference type="AlphaFoldDB" id="A0AAC8Q4A8"/>
<evidence type="ECO:0000313" key="3">
    <source>
        <dbReference type="Proteomes" id="UP000035579"/>
    </source>
</evidence>